<feature type="coiled-coil region" evidence="1">
    <location>
        <begin position="868"/>
        <end position="917"/>
    </location>
</feature>
<feature type="region of interest" description="Disordered" evidence="2">
    <location>
        <begin position="1020"/>
        <end position="1041"/>
    </location>
</feature>
<protein>
    <submittedName>
        <fullName evidence="3">Cilia- and flagella-associated protein 57</fullName>
    </submittedName>
</protein>
<keyword evidence="3" id="KW-0969">Cilium</keyword>
<keyword evidence="3" id="KW-0966">Cell projection</keyword>
<dbReference type="InterPro" id="IPR052993">
    <property type="entry name" value="CFA-57"/>
</dbReference>
<dbReference type="InterPro" id="IPR036322">
    <property type="entry name" value="WD40_repeat_dom_sf"/>
</dbReference>
<evidence type="ECO:0000313" key="3">
    <source>
        <dbReference type="EMBL" id="KAK2961511.1"/>
    </source>
</evidence>
<sequence length="1418" mass="157852">MTQSLLTPEITFGWKPDVVGNGVCVNETKVAYVANKLLVVTNTQDQTQELQSLDSNSFVSTIALAPNRRSIAVAQYSATQKPFVDIFSIPFARQITVRAEIMEGMKISALSFSSDSKLLAAAFTNGLPGVIVWFLDKDKPRISAFYNLPREASPITDIQFHPQHSTSLVAVGNGRAFKFAYTSSEDDVNSGQTKATTFHYAGTLELSKTFVPAQQVVSACFSPSNTNILMGFANGDIAEETGKETKLISKGKGSQLVCVRSCAKGVVGIDSEHTVFTIYLNQQTLQFETARSYSLADARMFTEEKICPARTGVLPLSLFPTHIPRPWNVTFSQEESGPNSAAHSKPQSRAGSGIGDDQESLAMNAEIPPHLFSLFPTSQLSPHVFATVALSGGSSGGNGAGSLQAQPSGPNQSQNFLGVPGQGTAPSGGAGGPSATKALATHFNNLLTNHIEAFQSSLCPRYAATVSFAKDGEHFVVGGGGLGQLFLMSWTPTVQPPSLLLPSFGYSIILHSVSSQRTGIVVTASEDRSLRVFEVINRRTMELSLPLSDSVLGMDVHTSGFLVAIGYSDKLRLYNLLMDGVTLQRELNAKKSHLCVFSNGGHLLSAVHSNSTILIYPTYGSTDYRYRLQDHMGRVTGMCWSKSDVVLATCSAVGAVYLFRFDGANAQKKDIRRFSEHMSPKTNYTSICVSEDGGSVFVVGSEPADRSAQPQAATPQMARSNLNSPAMSSPSANVAVTGSDRTFFIREFQFEAEVETAVLAVQEACTLECSRIACTPKHLIVGTNEGIIRVYPLPLRRNSPGPNTSFDVSHQAGPIRSLSLLPQENQIAAGSADGTIVIYKLNTTDGSGGSSTTIPFRSDHVLAARSSLDDVTQQRNELHMQLKSITNKAEIEFQVERLEAEKKQRQLQDQCKTKEEEGERKIALKREELKVSRMRNEDLVKMTEKQEKEQFENYRQDLNEKVAVKVSHVGRLRKEKNEEDQLWRDNYAHIELRNEDELQNERNRLDAKLTESTVKAQKMMKRMEDEKKKADAESKQNREDGDQQIAQCREFYSQKIKQVENDIADFHGETQNGKKACEVIERDAEEYERKRLVQIDKIKEKQREIEAKLREKEQLRTQIGKQDGIIRDREDVVHKLKKENQDLEKHKYVKDYRIKELKMNMRPREEKIKEMKEEIGDLDTNLDKANKETMLLENTLETIRKDILRIQQNISSVRKEAVLQETKARSTEEAIAQVEGFVQDPPKLRAGMAALAENTGAVMKRIGIDGEITAEYKRQEQHLMQTQQQLKRQVNEENAQHTAQKLQLMEENTKLIEECRNLRRRLQNKSRELRTVREEKDTPSVHFRNRVAPAGVPPHIARQLETNDKEIKRLRARLAALKERTEEYGSEHRTHTPTGGFVGGAQAQDIMPGMAGFDVETE</sequence>
<dbReference type="SMART" id="SM00320">
    <property type="entry name" value="WD40"/>
    <property type="match status" value="8"/>
</dbReference>
<accession>A0ABQ9YCM6</accession>
<dbReference type="PANTHER" id="PTHR32215">
    <property type="entry name" value="CILIA- AND FLAGELLA-ASSOCIATED PROTEIN 57"/>
    <property type="match status" value="1"/>
</dbReference>
<feature type="region of interest" description="Disordered" evidence="2">
    <location>
        <begin position="330"/>
        <end position="356"/>
    </location>
</feature>
<feature type="compositionally biased region" description="Polar residues" evidence="2">
    <location>
        <begin position="403"/>
        <end position="416"/>
    </location>
</feature>
<dbReference type="PANTHER" id="PTHR32215:SF0">
    <property type="entry name" value="CILIA- AND FLAGELLA-ASSOCIATED PROTEIN 57"/>
    <property type="match status" value="1"/>
</dbReference>
<feature type="region of interest" description="Disordered" evidence="2">
    <location>
        <begin position="704"/>
        <end position="731"/>
    </location>
</feature>
<feature type="region of interest" description="Disordered" evidence="2">
    <location>
        <begin position="397"/>
        <end position="434"/>
    </location>
</feature>
<evidence type="ECO:0000256" key="1">
    <source>
        <dbReference type="SAM" id="Coils"/>
    </source>
</evidence>
<dbReference type="Proteomes" id="UP001281761">
    <property type="component" value="Unassembled WGS sequence"/>
</dbReference>
<dbReference type="Gene3D" id="2.130.10.10">
    <property type="entry name" value="YVTN repeat-like/Quinoprotein amine dehydrogenase"/>
    <property type="match status" value="3"/>
</dbReference>
<dbReference type="Pfam" id="PF00400">
    <property type="entry name" value="WD40"/>
    <property type="match status" value="1"/>
</dbReference>
<dbReference type="SUPFAM" id="SSF82171">
    <property type="entry name" value="DPP6 N-terminal domain-like"/>
    <property type="match status" value="1"/>
</dbReference>
<keyword evidence="3" id="KW-0282">Flagellum</keyword>
<name>A0ABQ9YCM6_9EUKA</name>
<dbReference type="EMBL" id="JARBJD010000016">
    <property type="protein sequence ID" value="KAK2961511.1"/>
    <property type="molecule type" value="Genomic_DNA"/>
</dbReference>
<feature type="compositionally biased region" description="Basic and acidic residues" evidence="2">
    <location>
        <begin position="1021"/>
        <end position="1041"/>
    </location>
</feature>
<keyword evidence="4" id="KW-1185">Reference proteome</keyword>
<keyword evidence="1" id="KW-0175">Coiled coil</keyword>
<reference evidence="3 4" key="1">
    <citation type="journal article" date="2022" name="bioRxiv">
        <title>Genomics of Preaxostyla Flagellates Illuminates Evolutionary Transitions and the Path Towards Mitochondrial Loss.</title>
        <authorList>
            <person name="Novak L.V.F."/>
            <person name="Treitli S.C."/>
            <person name="Pyrih J."/>
            <person name="Halakuc P."/>
            <person name="Pipaliya S.V."/>
            <person name="Vacek V."/>
            <person name="Brzon O."/>
            <person name="Soukal P."/>
            <person name="Eme L."/>
            <person name="Dacks J.B."/>
            <person name="Karnkowska A."/>
            <person name="Elias M."/>
            <person name="Hampl V."/>
        </authorList>
    </citation>
    <scope>NUCLEOTIDE SEQUENCE [LARGE SCALE GENOMIC DNA]</scope>
    <source>
        <strain evidence="3">NAU3</strain>
        <tissue evidence="3">Gut</tissue>
    </source>
</reference>
<feature type="coiled-coil region" evidence="1">
    <location>
        <begin position="1272"/>
        <end position="1335"/>
    </location>
</feature>
<dbReference type="SUPFAM" id="SSF50978">
    <property type="entry name" value="WD40 repeat-like"/>
    <property type="match status" value="1"/>
</dbReference>
<proteinExistence type="predicted"/>
<feature type="compositionally biased region" description="Polar residues" evidence="2">
    <location>
        <begin position="708"/>
        <end position="731"/>
    </location>
</feature>
<evidence type="ECO:0000313" key="4">
    <source>
        <dbReference type="Proteomes" id="UP001281761"/>
    </source>
</evidence>
<organism evidence="3 4">
    <name type="scientific">Blattamonas nauphoetae</name>
    <dbReference type="NCBI Taxonomy" id="2049346"/>
    <lineage>
        <taxon>Eukaryota</taxon>
        <taxon>Metamonada</taxon>
        <taxon>Preaxostyla</taxon>
        <taxon>Oxymonadida</taxon>
        <taxon>Blattamonas</taxon>
    </lineage>
</organism>
<feature type="compositionally biased region" description="Polar residues" evidence="2">
    <location>
        <begin position="330"/>
        <end position="350"/>
    </location>
</feature>
<comment type="caution">
    <text evidence="3">The sequence shown here is derived from an EMBL/GenBank/DDBJ whole genome shotgun (WGS) entry which is preliminary data.</text>
</comment>
<feature type="compositionally biased region" description="Basic and acidic residues" evidence="2">
    <location>
        <begin position="1380"/>
        <end position="1390"/>
    </location>
</feature>
<dbReference type="SUPFAM" id="SSF69322">
    <property type="entry name" value="Tricorn protease domain 2"/>
    <property type="match status" value="1"/>
</dbReference>
<feature type="coiled-coil region" evidence="1">
    <location>
        <begin position="1084"/>
        <end position="1216"/>
    </location>
</feature>
<dbReference type="InterPro" id="IPR015943">
    <property type="entry name" value="WD40/YVTN_repeat-like_dom_sf"/>
</dbReference>
<evidence type="ECO:0000256" key="2">
    <source>
        <dbReference type="SAM" id="MobiDB-lite"/>
    </source>
</evidence>
<feature type="region of interest" description="Disordered" evidence="2">
    <location>
        <begin position="1380"/>
        <end position="1418"/>
    </location>
</feature>
<dbReference type="InterPro" id="IPR001680">
    <property type="entry name" value="WD40_rpt"/>
</dbReference>
<gene>
    <name evidence="3" type="ORF">BLNAU_3633</name>
</gene>